<dbReference type="InterPro" id="IPR000184">
    <property type="entry name" value="Bac_surfAg_D15"/>
</dbReference>
<reference evidence="8 9" key="1">
    <citation type="journal article" date="2010" name="Proc. Natl. Acad. Sci. U.S.A.">
        <title>Insights into evolution of multicellular fungi from the assembled chromosomes of the mushroom Coprinopsis cinerea (Coprinus cinereus).</title>
        <authorList>
            <person name="Stajich J.E."/>
            <person name="Wilke S.K."/>
            <person name="Ahren D."/>
            <person name="Au C.H."/>
            <person name="Birren B.W."/>
            <person name="Borodovsky M."/>
            <person name="Burns C."/>
            <person name="Canback B."/>
            <person name="Casselton L.A."/>
            <person name="Cheng C.K."/>
            <person name="Deng J."/>
            <person name="Dietrich F.S."/>
            <person name="Fargo D.C."/>
            <person name="Farman M.L."/>
            <person name="Gathman A.C."/>
            <person name="Goldberg J."/>
            <person name="Guigo R."/>
            <person name="Hoegger P.J."/>
            <person name="Hooker J.B."/>
            <person name="Huggins A."/>
            <person name="James T.Y."/>
            <person name="Kamada T."/>
            <person name="Kilaru S."/>
            <person name="Kodira C."/>
            <person name="Kues U."/>
            <person name="Kupfer D."/>
            <person name="Kwan H.S."/>
            <person name="Lomsadze A."/>
            <person name="Li W."/>
            <person name="Lilly W.W."/>
            <person name="Ma L.J."/>
            <person name="Mackey A.J."/>
            <person name="Manning G."/>
            <person name="Martin F."/>
            <person name="Muraguchi H."/>
            <person name="Natvig D.O."/>
            <person name="Palmerini H."/>
            <person name="Ramesh M.A."/>
            <person name="Rehmeyer C.J."/>
            <person name="Roe B.A."/>
            <person name="Shenoy N."/>
            <person name="Stanke M."/>
            <person name="Ter-Hovhannisyan V."/>
            <person name="Tunlid A."/>
            <person name="Velagapudi R."/>
            <person name="Vision T.J."/>
            <person name="Zeng Q."/>
            <person name="Zolan M.E."/>
            <person name="Pukkila P.J."/>
        </authorList>
    </citation>
    <scope>NUCLEOTIDE SEQUENCE [LARGE SCALE GENOMIC DNA]</scope>
    <source>
        <strain evidence="9">Okayama-7 / 130 / ATCC MYA-4618 / FGSC 9003</strain>
    </source>
</reference>
<protein>
    <submittedName>
        <fullName evidence="8">Mitochondrial protein</fullName>
    </submittedName>
</protein>
<gene>
    <name evidence="8" type="ORF">CC1G_05301</name>
</gene>
<dbReference type="InParanoid" id="A8PCJ6"/>
<feature type="domain" description="Bacterial surface antigen (D15)" evidence="7">
    <location>
        <begin position="181"/>
        <end position="493"/>
    </location>
</feature>
<evidence type="ECO:0000256" key="1">
    <source>
        <dbReference type="ARBA" id="ARBA00004374"/>
    </source>
</evidence>
<evidence type="ECO:0000313" key="8">
    <source>
        <dbReference type="EMBL" id="EAU81471.1"/>
    </source>
</evidence>
<comment type="caution">
    <text evidence="8">The sequence shown here is derived from an EMBL/GenBank/DDBJ whole genome shotgun (WGS) entry which is preliminary data.</text>
</comment>
<accession>A8PCJ6</accession>
<dbReference type="KEGG" id="cci:CC1G_05301"/>
<dbReference type="Proteomes" id="UP000001861">
    <property type="component" value="Unassembled WGS sequence"/>
</dbReference>
<comment type="subcellular location">
    <subcellularLocation>
        <location evidence="1">Mitochondrion outer membrane</location>
        <topology evidence="1">Multi-pass membrane protein</topology>
    </subcellularLocation>
</comment>
<evidence type="ECO:0000313" key="9">
    <source>
        <dbReference type="Proteomes" id="UP000001861"/>
    </source>
</evidence>
<evidence type="ECO:0000256" key="2">
    <source>
        <dbReference type="ARBA" id="ARBA00010913"/>
    </source>
</evidence>
<dbReference type="Gene3D" id="2.40.160.50">
    <property type="entry name" value="membrane protein fhac: a member of the omp85/tpsb transporter family"/>
    <property type="match status" value="1"/>
</dbReference>
<keyword evidence="3" id="KW-1134">Transmembrane beta strand</keyword>
<keyword evidence="4" id="KW-0812">Transmembrane</keyword>
<dbReference type="STRING" id="240176.A8PCJ6"/>
<dbReference type="VEuPathDB" id="FungiDB:CC1G_05301"/>
<dbReference type="InterPro" id="IPR039910">
    <property type="entry name" value="D15-like"/>
</dbReference>
<evidence type="ECO:0000256" key="3">
    <source>
        <dbReference type="ARBA" id="ARBA00022452"/>
    </source>
</evidence>
<dbReference type="PANTHER" id="PTHR12815:SF18">
    <property type="entry name" value="SORTING AND ASSEMBLY MACHINERY COMPONENT 50 HOMOLOG"/>
    <property type="match status" value="1"/>
</dbReference>
<evidence type="ECO:0000256" key="4">
    <source>
        <dbReference type="ARBA" id="ARBA00022692"/>
    </source>
</evidence>
<organism evidence="8 9">
    <name type="scientific">Coprinopsis cinerea (strain Okayama-7 / 130 / ATCC MYA-4618 / FGSC 9003)</name>
    <name type="common">Inky cap fungus</name>
    <name type="synonym">Hormographiella aspergillata</name>
    <dbReference type="NCBI Taxonomy" id="240176"/>
    <lineage>
        <taxon>Eukaryota</taxon>
        <taxon>Fungi</taxon>
        <taxon>Dikarya</taxon>
        <taxon>Basidiomycota</taxon>
        <taxon>Agaricomycotina</taxon>
        <taxon>Agaricomycetes</taxon>
        <taxon>Agaricomycetidae</taxon>
        <taxon>Agaricales</taxon>
        <taxon>Agaricineae</taxon>
        <taxon>Psathyrellaceae</taxon>
        <taxon>Coprinopsis</taxon>
    </lineage>
</organism>
<dbReference type="GeneID" id="6017057"/>
<dbReference type="eggNOG" id="KOG2602">
    <property type="taxonomic scope" value="Eukaryota"/>
</dbReference>
<evidence type="ECO:0000256" key="5">
    <source>
        <dbReference type="ARBA" id="ARBA00023136"/>
    </source>
</evidence>
<name>A8PCJ6_COPC7</name>
<dbReference type="OMA" id="SGIWRQI"/>
<dbReference type="EMBL" id="AACS02000011">
    <property type="protein sequence ID" value="EAU81471.1"/>
    <property type="molecule type" value="Genomic_DNA"/>
</dbReference>
<dbReference type="Pfam" id="PF01103">
    <property type="entry name" value="Omp85"/>
    <property type="match status" value="1"/>
</dbReference>
<dbReference type="RefSeq" id="XP_001840415.1">
    <property type="nucleotide sequence ID" value="XM_001840363.2"/>
</dbReference>
<keyword evidence="9" id="KW-1185">Reference proteome</keyword>
<evidence type="ECO:0000256" key="6">
    <source>
        <dbReference type="SAM" id="MobiDB-lite"/>
    </source>
</evidence>
<dbReference type="FunCoup" id="A8PCJ6">
    <property type="interactions" value="425"/>
</dbReference>
<dbReference type="GO" id="GO:0005741">
    <property type="term" value="C:mitochondrial outer membrane"/>
    <property type="evidence" value="ECO:0007669"/>
    <property type="project" value="UniProtKB-SubCell"/>
</dbReference>
<proteinExistence type="inferred from homology"/>
<comment type="similarity">
    <text evidence="2">Belongs to the SAM50/omp85 family.</text>
</comment>
<keyword evidence="5" id="KW-0472">Membrane</keyword>
<evidence type="ECO:0000259" key="7">
    <source>
        <dbReference type="Pfam" id="PF01103"/>
    </source>
</evidence>
<dbReference type="GO" id="GO:0045040">
    <property type="term" value="P:protein insertion into mitochondrial outer membrane"/>
    <property type="evidence" value="ECO:0007669"/>
    <property type="project" value="TreeGrafter"/>
</dbReference>
<dbReference type="AlphaFoldDB" id="A8PCJ6"/>
<sequence>MSEELSHPPLKPPLQNSSAPRDKEPKEIEKLLKWQQQRIERRLRGEYESAVMHLQETVNNNLKTPVNIASVRVEGAHGTRTSFLGSIIDPILAASNKDSPEGQSDLESVLHTTRKIGAVLTKSDLFSTVEAKIERAKNSSAANTDVDIIFKTKERGRWYLSSATELGNNEGSASASARVRNVFGGAETFTANLSLGTKTRRSFTASLSAPLTPDLNTFGEFSVYGLERDQTSYASCFEGLRGLKAVVKGGTLEKGLHEMGYEAVHRHVRDLLPTASISMRQAAGESIKSSIFHSYTLDTRNDRIAATRGGYVKFYHEFSGLGGDASFYKTEAEGQVSRPLIPGLSFSLAGRTGLLWGLNKPLLFSDRFQLGGPTSVRSFKANGLGPHDGQDSIGGDIYYSVGASLIGDIPNKAHWPLKGHLWVNAGRLEQVDRARPLTDNVKDMLARPSISAGLGLIYRFDPVRVEVNLGVPLVASKSDGTRKGIQVGVGLEFL</sequence>
<dbReference type="PANTHER" id="PTHR12815">
    <property type="entry name" value="SORTING AND ASSEMBLY MACHINERY SAMM50 PROTEIN FAMILY MEMBER"/>
    <property type="match status" value="1"/>
</dbReference>
<dbReference type="OrthoDB" id="1724197at2759"/>
<feature type="region of interest" description="Disordered" evidence="6">
    <location>
        <begin position="1"/>
        <end position="26"/>
    </location>
</feature>